<feature type="repeat" description="WD" evidence="3">
    <location>
        <begin position="308"/>
        <end position="341"/>
    </location>
</feature>
<feature type="repeat" description="WD" evidence="3">
    <location>
        <begin position="631"/>
        <end position="665"/>
    </location>
</feature>
<evidence type="ECO:0000313" key="7">
    <source>
        <dbReference type="Proteomes" id="UP001158067"/>
    </source>
</evidence>
<feature type="compositionally biased region" description="Basic and acidic residues" evidence="4">
    <location>
        <begin position="32"/>
        <end position="65"/>
    </location>
</feature>
<proteinExistence type="predicted"/>
<dbReference type="InterPro" id="IPR001680">
    <property type="entry name" value="WD40_rpt"/>
</dbReference>
<dbReference type="SUPFAM" id="SSF50978">
    <property type="entry name" value="WD40 repeat-like"/>
    <property type="match status" value="2"/>
</dbReference>
<keyword evidence="7" id="KW-1185">Reference proteome</keyword>
<dbReference type="Pfam" id="PF00400">
    <property type="entry name" value="WD40"/>
    <property type="match status" value="4"/>
</dbReference>
<dbReference type="InterPro" id="IPR015943">
    <property type="entry name" value="WD40/YVTN_repeat-like_dom_sf"/>
</dbReference>
<dbReference type="SUPFAM" id="SSF50998">
    <property type="entry name" value="Quinoprotein alcohol dehydrogenase-like"/>
    <property type="match status" value="1"/>
</dbReference>
<feature type="region of interest" description="Disordered" evidence="4">
    <location>
        <begin position="1257"/>
        <end position="1278"/>
    </location>
</feature>
<sequence length="1361" mass="149255">MRIAKSRAARNRAAAADAEKAEKQKPAVSKIVKAESDDKKPVPVESNKAEVASKKDASNERQPVKEAIADTVDKVVEKASQLEKLLDGPVISFSRYGESVAFSGTSQSVAYFDVESQELVRQAFNPDITPTSLAVNTDLSDLVVGGAEGTFRVFSLTGNEGLDRFQANRQLQREVAKPRLGHEGRITATAINQEGDLIATADADGSLKLWSSSLEDPMILTNGGSSLAALVAYKNDEFVLGTNQDNQVLYWSIGKSQFEAKPFPNGTLASEPTCLRTGFEGKGFLVGEASGQVTMWLPENKQLKRTELHAHQEPIEDLRILEGGRILVTASQSGEILRWDLPITDESTGTPVGTPDAIPSKLIRLADNGAFAVMVNQTGQVQVVPLSQEPGPDTIAACTLETGDIQVQQLVVHPVIDRVAAIGRDSSTESDELLIWSLSARDLSSNVAKVNTTLKSRPIEIAYSSDGSLLAVGYHDGRCEVRDGSSGEMLEELPVMEGLSTVAFTVDGSRLLLGKQDGSVAVHGLSARGTIRVSDSRIVSLGFLENDRFLIAATSKGELVRCDRTVPKGPHVRLKGIDASVRVSAVSGDGDSVLAAFDDEQNSVAVWNTTDIVETTDPIEPESIVQVGAPVTSATFSSDSKYLIAGCLDGLIRIWSLSEKREVAHCKGHEGPVIAIAPLQEAGRFVSGGSDKLVRSWDFPTKALAPEDAIPSGRSFAQFRLLDLVPPRINRDSGSSDPLDAARQALIAGKQGAANALEVLDLITGDNETKAKAKESLRRILLMEEKHTATGEQLSNERRRLSVNRRDMVESESSLMRRTYSGGFSNLFFAAPTNFVFGLDPRFRPVELLFSDKFLYASRPSSKRPPERKRGRYRNVQEVHDIVDKKTDRQGNAIDKNGNRIMEKEDPDSIDGDNGALLSWDYRYSQLQAHAWSVDDLRVSELHSLPNSVGVLSVPQVMVFNQNGTSREFPVAESWATTSWPNQDKQFLAIGTAGGNRVESDILKIFGVSSLQQEVVKPVSQYRSFEGIITAMAFANTQPKIAFAVRERSVHRVFVADIETMSLSLVEEFAHPLPWVEEKKGVVTRNTKASPGPTTLAFAPDDSLLIAHGQYKKKMYRFTGWKLDEDLHPLLLKPQFEVENNKEPFFDRVGGTSVWFINSDRYGRQDRDPSSSRVKKIVVRRKGGFSVINLATGSVEREIKYLKTQHGQPIYDISSNGRWIAMGDDKGMAFLWDAITGERFSMTIDDETEQRIKAAERTPRDLPERPAHTGPIAGIALSEPDAGKEYPAFAATFGEENRVKVWELFPIIELQSQTLRPRETTASRQTSPVNRSPTNRNHAIRTEVTQTQASQVEARPVRATR</sequence>
<dbReference type="Pfam" id="PF12894">
    <property type="entry name" value="ANAPC4_WD40"/>
    <property type="match status" value="1"/>
</dbReference>
<feature type="repeat" description="WD" evidence="3">
    <location>
        <begin position="179"/>
        <end position="211"/>
    </location>
</feature>
<protein>
    <submittedName>
        <fullName evidence="6">WD40 repeat</fullName>
    </submittedName>
</protein>
<comment type="caution">
    <text evidence="6">The sequence shown here is derived from an EMBL/GenBank/DDBJ whole genome shotgun (WGS) entry which is preliminary data.</text>
</comment>
<dbReference type="PROSITE" id="PS50294">
    <property type="entry name" value="WD_REPEATS_REGION"/>
    <property type="match status" value="2"/>
</dbReference>
<evidence type="ECO:0000259" key="5">
    <source>
        <dbReference type="Pfam" id="PF12894"/>
    </source>
</evidence>
<dbReference type="InterPro" id="IPR036322">
    <property type="entry name" value="WD40_repeat_dom_sf"/>
</dbReference>
<dbReference type="PANTHER" id="PTHR19857">
    <property type="entry name" value="MITOCHONDRIAL DIVISION PROTEIN 1-RELATED"/>
    <property type="match status" value="1"/>
</dbReference>
<dbReference type="PROSITE" id="PS50082">
    <property type="entry name" value="WD_REPEATS_2"/>
    <property type="match status" value="4"/>
</dbReference>
<dbReference type="PANTHER" id="PTHR19857:SF8">
    <property type="entry name" value="ANGIO-ASSOCIATED MIGRATORY CELL PROTEIN"/>
    <property type="match status" value="1"/>
</dbReference>
<dbReference type="InterPro" id="IPR011047">
    <property type="entry name" value="Quinoprotein_ADH-like_sf"/>
</dbReference>
<keyword evidence="2" id="KW-0677">Repeat</keyword>
<evidence type="ECO:0000256" key="1">
    <source>
        <dbReference type="ARBA" id="ARBA00022574"/>
    </source>
</evidence>
<evidence type="ECO:0000256" key="4">
    <source>
        <dbReference type="SAM" id="MobiDB-lite"/>
    </source>
</evidence>
<feature type="repeat" description="WD" evidence="3">
    <location>
        <begin position="666"/>
        <end position="707"/>
    </location>
</feature>
<feature type="compositionally biased region" description="Basic and acidic residues" evidence="4">
    <location>
        <begin position="1257"/>
        <end position="1267"/>
    </location>
</feature>
<dbReference type="InterPro" id="IPR051179">
    <property type="entry name" value="WD_repeat_multifunction"/>
</dbReference>
<dbReference type="Gene3D" id="2.130.10.10">
    <property type="entry name" value="YVTN repeat-like/Quinoprotein amine dehydrogenase"/>
    <property type="match status" value="5"/>
</dbReference>
<dbReference type="InterPro" id="IPR024977">
    <property type="entry name" value="Apc4-like_WD40_dom"/>
</dbReference>
<dbReference type="SMART" id="SM00320">
    <property type="entry name" value="WD40"/>
    <property type="match status" value="10"/>
</dbReference>
<evidence type="ECO:0000256" key="2">
    <source>
        <dbReference type="ARBA" id="ARBA00022737"/>
    </source>
</evidence>
<reference evidence="6 7" key="1">
    <citation type="submission" date="2017-05" db="EMBL/GenBank/DDBJ databases">
        <authorList>
            <person name="Varghese N."/>
            <person name="Submissions S."/>
        </authorList>
    </citation>
    <scope>NUCLEOTIDE SEQUENCE [LARGE SCALE GENOMIC DNA]</scope>
    <source>
        <strain evidence="6 7">DSM 25457</strain>
    </source>
</reference>
<feature type="region of interest" description="Disordered" evidence="4">
    <location>
        <begin position="1316"/>
        <end position="1361"/>
    </location>
</feature>
<feature type="domain" description="Anaphase-promoting complex subunit 4-like WD40" evidence="5">
    <location>
        <begin position="456"/>
        <end position="504"/>
    </location>
</feature>
<gene>
    <name evidence="6" type="ORF">SAMN06265222_101299</name>
</gene>
<evidence type="ECO:0000256" key="3">
    <source>
        <dbReference type="PROSITE-ProRule" id="PRU00221"/>
    </source>
</evidence>
<dbReference type="EMBL" id="FXUG01000001">
    <property type="protein sequence ID" value="SMP39365.1"/>
    <property type="molecule type" value="Genomic_DNA"/>
</dbReference>
<evidence type="ECO:0000313" key="6">
    <source>
        <dbReference type="EMBL" id="SMP39365.1"/>
    </source>
</evidence>
<feature type="region of interest" description="Disordered" evidence="4">
    <location>
        <begin position="1"/>
        <end position="65"/>
    </location>
</feature>
<name>A0ABY1PNI1_9BACT</name>
<feature type="compositionally biased region" description="Polar residues" evidence="4">
    <location>
        <begin position="1322"/>
        <end position="1351"/>
    </location>
</feature>
<keyword evidence="1 3" id="KW-0853">WD repeat</keyword>
<feature type="compositionally biased region" description="Basic residues" evidence="4">
    <location>
        <begin position="1"/>
        <end position="10"/>
    </location>
</feature>
<organism evidence="6 7">
    <name type="scientific">Neorhodopirellula lusitana</name>
    <dbReference type="NCBI Taxonomy" id="445327"/>
    <lineage>
        <taxon>Bacteria</taxon>
        <taxon>Pseudomonadati</taxon>
        <taxon>Planctomycetota</taxon>
        <taxon>Planctomycetia</taxon>
        <taxon>Pirellulales</taxon>
        <taxon>Pirellulaceae</taxon>
        <taxon>Neorhodopirellula</taxon>
    </lineage>
</organism>
<dbReference type="Proteomes" id="UP001158067">
    <property type="component" value="Unassembled WGS sequence"/>
</dbReference>
<accession>A0ABY1PNI1</accession>